<dbReference type="Proteomes" id="UP000298493">
    <property type="component" value="Unassembled WGS sequence"/>
</dbReference>
<gene>
    <name evidence="1" type="ORF">E6O75_ATG05548</name>
</gene>
<dbReference type="AlphaFoldDB" id="A0A4Z1PGP0"/>
<accession>A0A4Z1PGP0</accession>
<reference evidence="1 2" key="1">
    <citation type="submission" date="2019-04" db="EMBL/GenBank/DDBJ databases">
        <title>High contiguity whole genome sequence and gene annotation resource for two Venturia nashicola isolates.</title>
        <authorList>
            <person name="Prokchorchik M."/>
            <person name="Won K."/>
            <person name="Lee Y."/>
            <person name="Choi E.D."/>
            <person name="Segonzac C."/>
            <person name="Sohn K.H."/>
        </authorList>
    </citation>
    <scope>NUCLEOTIDE SEQUENCE [LARGE SCALE GENOMIC DNA]</scope>
    <source>
        <strain evidence="1 2">PRI2</strain>
    </source>
</reference>
<proteinExistence type="predicted"/>
<protein>
    <submittedName>
        <fullName evidence="1">Uncharacterized protein</fullName>
    </submittedName>
</protein>
<name>A0A4Z1PGP0_9PEZI</name>
<keyword evidence="2" id="KW-1185">Reference proteome</keyword>
<comment type="caution">
    <text evidence="1">The sequence shown here is derived from an EMBL/GenBank/DDBJ whole genome shotgun (WGS) entry which is preliminary data.</text>
</comment>
<evidence type="ECO:0000313" key="2">
    <source>
        <dbReference type="Proteomes" id="UP000298493"/>
    </source>
</evidence>
<evidence type="ECO:0000313" key="1">
    <source>
        <dbReference type="EMBL" id="TID20784.1"/>
    </source>
</evidence>
<dbReference type="EMBL" id="SNSC02000010">
    <property type="protein sequence ID" value="TID20784.1"/>
    <property type="molecule type" value="Genomic_DNA"/>
</dbReference>
<organism evidence="1 2">
    <name type="scientific">Venturia nashicola</name>
    <dbReference type="NCBI Taxonomy" id="86259"/>
    <lineage>
        <taxon>Eukaryota</taxon>
        <taxon>Fungi</taxon>
        <taxon>Dikarya</taxon>
        <taxon>Ascomycota</taxon>
        <taxon>Pezizomycotina</taxon>
        <taxon>Dothideomycetes</taxon>
        <taxon>Pleosporomycetidae</taxon>
        <taxon>Venturiales</taxon>
        <taxon>Venturiaceae</taxon>
        <taxon>Venturia</taxon>
    </lineage>
</organism>
<sequence length="469" mass="52638">MSTSYESNEENLCANGLPLKQGQGEFGLVANQRLVHAAWLWGPVISRSSADHQITTPWTSTRLCMIDLACFRLMNARRIVRDPGRPSSQFMIIGLDRQTSIRLGNVVEGGKWKQRDRAQVSTACSRPQPDSRFAVHGVAMAWPGQMAGLDITAPCTMHILLALLNTSSSLWGIVPSRCRYLHIRSLASVRYLNCLRPSLDRLSALPDSDIIGCYAGDFTEAARRMVDPGQYYSSARSGVGIHSIFRVLPFSHHFEEITQTVYRHLLRSVLQQLADQSFGKSPKMVELTSRRMWFATDIPCKTKSFWNNDRKFSVETLSSELLRGVTLTRVLPKTSTPPDPKHAITIHGSRYIGEYPADCMKEQEISRPPGKFIRFFLVQPVPLQERGAERGIVGQDFQILKLRCGEILGLWTATCKSSGKAVTLKPCMFIPSKMLANKLPLGRDFWYIFAASTACFRALLPTRSHKISF</sequence>